<evidence type="ECO:0000256" key="2">
    <source>
        <dbReference type="SAM" id="Phobius"/>
    </source>
</evidence>
<keyword evidence="2" id="KW-0812">Transmembrane</keyword>
<evidence type="ECO:0000256" key="1">
    <source>
        <dbReference type="SAM" id="MobiDB-lite"/>
    </source>
</evidence>
<proteinExistence type="predicted"/>
<accession>A0A9P8PWT9</accession>
<feature type="compositionally biased region" description="Polar residues" evidence="1">
    <location>
        <begin position="132"/>
        <end position="143"/>
    </location>
</feature>
<reference evidence="3" key="2">
    <citation type="submission" date="2021-01" db="EMBL/GenBank/DDBJ databases">
        <authorList>
            <person name="Schikora-Tamarit M.A."/>
        </authorList>
    </citation>
    <scope>NUCLEOTIDE SEQUENCE</scope>
    <source>
        <strain evidence="3">NCAIM Y.01608</strain>
    </source>
</reference>
<dbReference type="Proteomes" id="UP000788993">
    <property type="component" value="Unassembled WGS sequence"/>
</dbReference>
<dbReference type="EMBL" id="JAEUBD010000013">
    <property type="protein sequence ID" value="KAH3678804.1"/>
    <property type="molecule type" value="Genomic_DNA"/>
</dbReference>
<keyword evidence="4" id="KW-1185">Reference proteome</keyword>
<protein>
    <submittedName>
        <fullName evidence="3">Uncharacterized protein</fullName>
    </submittedName>
</protein>
<evidence type="ECO:0000313" key="4">
    <source>
        <dbReference type="Proteomes" id="UP000788993"/>
    </source>
</evidence>
<sequence length="143" mass="15187">MLCDPKSCSSFGSKNGMPLNLIIWSAMPPQPIPQRSLMILVTPTTIIVGTMYLIAPVSSNIMTTTASVRCVIPLSAAAAPRNAYVPEIIHLPCSAFAHGLNISTSKPMARPKVAPAAMDGTNMPHGTLHPYETTTNTTRKTVA</sequence>
<feature type="region of interest" description="Disordered" evidence="1">
    <location>
        <begin position="117"/>
        <end position="143"/>
    </location>
</feature>
<gene>
    <name evidence="3" type="ORF">OGATHE_000073</name>
</gene>
<keyword evidence="2" id="KW-0472">Membrane</keyword>
<name>A0A9P8PWT9_9ASCO</name>
<reference evidence="3" key="1">
    <citation type="journal article" date="2021" name="Open Biol.">
        <title>Shared evolutionary footprints suggest mitochondrial oxidative damage underlies multiple complex I losses in fungi.</title>
        <authorList>
            <person name="Schikora-Tamarit M.A."/>
            <person name="Marcet-Houben M."/>
            <person name="Nosek J."/>
            <person name="Gabaldon T."/>
        </authorList>
    </citation>
    <scope>NUCLEOTIDE SEQUENCE</scope>
    <source>
        <strain evidence="3">NCAIM Y.01608</strain>
    </source>
</reference>
<dbReference type="AlphaFoldDB" id="A0A9P8PWT9"/>
<comment type="caution">
    <text evidence="3">The sequence shown here is derived from an EMBL/GenBank/DDBJ whole genome shotgun (WGS) entry which is preliminary data.</text>
</comment>
<feature type="transmembrane region" description="Helical" evidence="2">
    <location>
        <begin position="37"/>
        <end position="55"/>
    </location>
</feature>
<organism evidence="3 4">
    <name type="scientific">Ogataea polymorpha</name>
    <dbReference type="NCBI Taxonomy" id="460523"/>
    <lineage>
        <taxon>Eukaryota</taxon>
        <taxon>Fungi</taxon>
        <taxon>Dikarya</taxon>
        <taxon>Ascomycota</taxon>
        <taxon>Saccharomycotina</taxon>
        <taxon>Pichiomycetes</taxon>
        <taxon>Pichiales</taxon>
        <taxon>Pichiaceae</taxon>
        <taxon>Ogataea</taxon>
    </lineage>
</organism>
<evidence type="ECO:0000313" key="3">
    <source>
        <dbReference type="EMBL" id="KAH3678804.1"/>
    </source>
</evidence>
<keyword evidence="2" id="KW-1133">Transmembrane helix</keyword>